<organism evidence="2 3">
    <name type="scientific">Riccia sorocarpa</name>
    <dbReference type="NCBI Taxonomy" id="122646"/>
    <lineage>
        <taxon>Eukaryota</taxon>
        <taxon>Viridiplantae</taxon>
        <taxon>Streptophyta</taxon>
        <taxon>Embryophyta</taxon>
        <taxon>Marchantiophyta</taxon>
        <taxon>Marchantiopsida</taxon>
        <taxon>Marchantiidae</taxon>
        <taxon>Marchantiales</taxon>
        <taxon>Ricciaceae</taxon>
        <taxon>Riccia</taxon>
    </lineage>
</organism>
<keyword evidence="3" id="KW-1185">Reference proteome</keyword>
<gene>
    <name evidence="2" type="ORF">R1sor_005208</name>
</gene>
<keyword evidence="1" id="KW-0812">Transmembrane</keyword>
<keyword evidence="1" id="KW-0472">Membrane</keyword>
<dbReference type="Proteomes" id="UP001633002">
    <property type="component" value="Unassembled WGS sequence"/>
</dbReference>
<reference evidence="2 3" key="1">
    <citation type="submission" date="2024-09" db="EMBL/GenBank/DDBJ databases">
        <title>Chromosome-scale assembly of Riccia sorocarpa.</title>
        <authorList>
            <person name="Paukszto L."/>
        </authorList>
    </citation>
    <scope>NUCLEOTIDE SEQUENCE [LARGE SCALE GENOMIC DNA]</scope>
    <source>
        <strain evidence="2">LP-2024</strain>
        <tissue evidence="2">Aerial parts of the thallus</tissue>
    </source>
</reference>
<dbReference type="PANTHER" id="PTHR35508:SF1">
    <property type="entry name" value="VOLTAGE-DEPENDENT L-TYPE CALCIUM CHANNEL SUBUNIT"/>
    <property type="match status" value="1"/>
</dbReference>
<feature type="transmembrane region" description="Helical" evidence="1">
    <location>
        <begin position="122"/>
        <end position="149"/>
    </location>
</feature>
<dbReference type="PANTHER" id="PTHR35508">
    <property type="entry name" value="VOLTAGE-DEPENDENT L-TYPE CALCIUM CHANNEL SUBUNIT"/>
    <property type="match status" value="1"/>
</dbReference>
<evidence type="ECO:0000313" key="3">
    <source>
        <dbReference type="Proteomes" id="UP001633002"/>
    </source>
</evidence>
<name>A0ABD3HMD5_9MARC</name>
<proteinExistence type="predicted"/>
<comment type="caution">
    <text evidence="2">The sequence shown here is derived from an EMBL/GenBank/DDBJ whole genome shotgun (WGS) entry which is preliminary data.</text>
</comment>
<dbReference type="AlphaFoldDB" id="A0ABD3HMD5"/>
<feature type="transmembrane region" description="Helical" evidence="1">
    <location>
        <begin position="90"/>
        <end position="116"/>
    </location>
</feature>
<accession>A0ABD3HMD5</accession>
<evidence type="ECO:0000256" key="1">
    <source>
        <dbReference type="SAM" id="Phobius"/>
    </source>
</evidence>
<feature type="transmembrane region" description="Helical" evidence="1">
    <location>
        <begin position="156"/>
        <end position="183"/>
    </location>
</feature>
<sequence length="234" mass="25186">MSAELIYAGDAPAKETLISGEVGFNSEREGVLDVIKDMVGKLTKDRRSQRSMLSRSREVVRENAPRLRKAARYSTEKVNRWIHGGGRWRSFMITVTGLIALIGLSGVAAFLIFLIIATANTVVIALLGSVAAVGACIAIFFTALTAIYVGALSFAAFFISSICMLSIFAMLTAAGWIGFWWALWTGVRKGVGTAQTQTRAYLASKISPEPTEGTTKIAVIEGKPHTLTAHTVTL</sequence>
<keyword evidence="1" id="KW-1133">Transmembrane helix</keyword>
<evidence type="ECO:0000313" key="2">
    <source>
        <dbReference type="EMBL" id="KAL3691557.1"/>
    </source>
</evidence>
<protein>
    <submittedName>
        <fullName evidence="2">Uncharacterized protein</fullName>
    </submittedName>
</protein>
<dbReference type="EMBL" id="JBJQOH010000003">
    <property type="protein sequence ID" value="KAL3691557.1"/>
    <property type="molecule type" value="Genomic_DNA"/>
</dbReference>